<organism evidence="2 3">
    <name type="scientific">Candidatus Aquicultor secundus</name>
    <dbReference type="NCBI Taxonomy" id="1973895"/>
    <lineage>
        <taxon>Bacteria</taxon>
        <taxon>Bacillati</taxon>
        <taxon>Actinomycetota</taxon>
        <taxon>Candidatus Aquicultoria</taxon>
        <taxon>Candidatus Aquicultorales</taxon>
        <taxon>Candidatus Aquicultoraceae</taxon>
        <taxon>Candidatus Aquicultor</taxon>
    </lineage>
</organism>
<dbReference type="InterPro" id="IPR036866">
    <property type="entry name" value="RibonucZ/Hydroxyglut_hydro"/>
</dbReference>
<name>A0A2M7T9T6_9ACTN</name>
<protein>
    <recommendedName>
        <fullName evidence="1">Metallo-beta-lactamase domain-containing protein</fullName>
    </recommendedName>
</protein>
<evidence type="ECO:0000259" key="1">
    <source>
        <dbReference type="Pfam" id="PF12706"/>
    </source>
</evidence>
<dbReference type="EMBL" id="PFNG01000051">
    <property type="protein sequence ID" value="PIZ41579.1"/>
    <property type="molecule type" value="Genomic_DNA"/>
</dbReference>
<gene>
    <name evidence="2" type="ORF">COY37_02060</name>
</gene>
<dbReference type="RefSeq" id="WP_286975799.1">
    <property type="nucleotide sequence ID" value="NZ_PEXG01000130.1"/>
</dbReference>
<comment type="caution">
    <text evidence="2">The sequence shown here is derived from an EMBL/GenBank/DDBJ whole genome shotgun (WGS) entry which is preliminary data.</text>
</comment>
<evidence type="ECO:0000313" key="2">
    <source>
        <dbReference type="EMBL" id="PIZ41579.1"/>
    </source>
</evidence>
<sequence>MNEEDFRALEKFNILYDLAIDEEEYNQGKNKIILHIGGKGQKTDEELLETLGSEVKTDVASFLYNKASFKKVSKITLETESSVSLEALPSDNSVEHAWFNLFLAKRLRALLQRAGNPPGQLDEVARFLLANHAPYPSKTAMSHDYEMNKTLYLVYLNEVSACYKRELSIGYADKAITFIKQTSAIGENIYELLALFNKGRGLQHCHRHSDALDTLNEILSVFDENGELSNSDNANYYISNKSQYRSGKICSEDAALWRKYIYYPTVLTFAEILSDLNRSTEIIGTLDDDWHHETPYKDKWRNVLRADAGIDGDAWDACDITASCDCNIKYCKTLLGGKSAFDDKKYRDKVPILYQKYCSVLLRYDVEKFRRSIICKLRQFREKAKKIEQGSIETFRGQDLLDKIISIEDASSKFKTDFETLLELARAISGDMKNSDKIKQVYLLWLDYYDALNKIRQSIKNAIDIIDKLKPSDKSKDKIKTWRDQLDARAKKIDWKNHKSTIQNIFNSCFKENRRLQDKESRQETFLGLLEDINKSIDNQKYKKLEMDALKIVVYDPKTLEWRKAKYQRRLQVLDPNISDLLYRLPKTCSEKVIEFSEIVYCDKDDGLKCKDRPFKNCTYEFDDDIAGNEPPVTCRANAYYQILRKNTDKFDKQLIYPSVRPIKNSYCLTVLRRWQSFTPALSSGIEINSKGGGYFVYKTGTDGLIEEGIVIDPGFDFLENFQREGFSIRDITAVVMSHAHVDHTVDFIPIISLFAEYNKRTKSKDKKLLAIMSAGCFDKYSQAITQSKEYFCDVIVANYKNGNVKQLPSIDQLEHFTINVRKALHQDYTAYDTLGIIISARQKTPQTETVKPIIGFTGDTRWWEGMEEQYEGIAAMCINLGAIVNVTNREQINRTLNKHEGVEKILRDENHLYWPGFTLLTEKLTNGRKIPKLIIISELGEELKGGLKTDLANQLNETAEQTHFLPEDVGLTIKLLGDISNEPQPKTFCFACGSLVEPKDIEIVPYGKEEATYYVCKACWSYREKMVMEQIKDYHENGWLVKVREDL</sequence>
<dbReference type="SUPFAM" id="SSF56281">
    <property type="entry name" value="Metallo-hydrolase/oxidoreductase"/>
    <property type="match status" value="1"/>
</dbReference>
<dbReference type="Gene3D" id="3.60.15.10">
    <property type="entry name" value="Ribonuclease Z/Hydroxyacylglutathione hydrolase-like"/>
    <property type="match status" value="1"/>
</dbReference>
<proteinExistence type="predicted"/>
<dbReference type="Pfam" id="PF12706">
    <property type="entry name" value="Lactamase_B_2"/>
    <property type="match status" value="1"/>
</dbReference>
<dbReference type="AlphaFoldDB" id="A0A2M7T9T6"/>
<dbReference type="InterPro" id="IPR001279">
    <property type="entry name" value="Metallo-B-lactamas"/>
</dbReference>
<reference evidence="3" key="1">
    <citation type="submission" date="2017-09" db="EMBL/GenBank/DDBJ databases">
        <title>Depth-based differentiation of microbial function through sediment-hosted aquifers and enrichment of novel symbionts in the deep terrestrial subsurface.</title>
        <authorList>
            <person name="Probst A.J."/>
            <person name="Ladd B."/>
            <person name="Jarett J.K."/>
            <person name="Geller-Mcgrath D.E."/>
            <person name="Sieber C.M.K."/>
            <person name="Emerson J.B."/>
            <person name="Anantharaman K."/>
            <person name="Thomas B.C."/>
            <person name="Malmstrom R."/>
            <person name="Stieglmeier M."/>
            <person name="Klingl A."/>
            <person name="Woyke T."/>
            <person name="Ryan C.M."/>
            <person name="Banfield J.F."/>
        </authorList>
    </citation>
    <scope>NUCLEOTIDE SEQUENCE [LARGE SCALE GENOMIC DNA]</scope>
</reference>
<accession>A0A2M7T9T6</accession>
<evidence type="ECO:0000313" key="3">
    <source>
        <dbReference type="Proteomes" id="UP000230956"/>
    </source>
</evidence>
<feature type="domain" description="Metallo-beta-lactamase" evidence="1">
    <location>
        <begin position="710"/>
        <end position="883"/>
    </location>
</feature>
<dbReference type="Proteomes" id="UP000230956">
    <property type="component" value="Unassembled WGS sequence"/>
</dbReference>